<dbReference type="GO" id="GO:0003677">
    <property type="term" value="F:DNA binding"/>
    <property type="evidence" value="ECO:0007669"/>
    <property type="project" value="UniProtKB-KW"/>
</dbReference>
<organism evidence="6 9">
    <name type="scientific">Phascolarctobacterium faecium</name>
    <dbReference type="NCBI Taxonomy" id="33025"/>
    <lineage>
        <taxon>Bacteria</taxon>
        <taxon>Bacillati</taxon>
        <taxon>Bacillota</taxon>
        <taxon>Negativicutes</taxon>
        <taxon>Acidaminococcales</taxon>
        <taxon>Acidaminococcaceae</taxon>
        <taxon>Phascolarctobacterium</taxon>
    </lineage>
</organism>
<evidence type="ECO:0000256" key="1">
    <source>
        <dbReference type="ARBA" id="ARBA00008857"/>
    </source>
</evidence>
<dbReference type="Proteomes" id="UP000443070">
    <property type="component" value="Unassembled WGS sequence"/>
</dbReference>
<dbReference type="OrthoDB" id="107900at2"/>
<dbReference type="Pfam" id="PF00589">
    <property type="entry name" value="Phage_integrase"/>
    <property type="match status" value="1"/>
</dbReference>
<evidence type="ECO:0000256" key="3">
    <source>
        <dbReference type="ARBA" id="ARBA00023125"/>
    </source>
</evidence>
<dbReference type="EMBL" id="WNBM01000001">
    <property type="protein sequence ID" value="MTT75163.1"/>
    <property type="molecule type" value="Genomic_DNA"/>
</dbReference>
<reference evidence="8 9" key="1">
    <citation type="journal article" date="2019" name="Nat. Med.">
        <title>A library of human gut bacterial isolates paired with longitudinal multiomics data enables mechanistic microbiome research.</title>
        <authorList>
            <person name="Poyet M."/>
            <person name="Groussin M."/>
            <person name="Gibbons S.M."/>
            <person name="Avila-Pacheco J."/>
            <person name="Jiang X."/>
            <person name="Kearney S.M."/>
            <person name="Perrotta A.R."/>
            <person name="Berdy B."/>
            <person name="Zhao S."/>
            <person name="Lieberman T.D."/>
            <person name="Swanson P.K."/>
            <person name="Smith M."/>
            <person name="Roesemann S."/>
            <person name="Alexander J.E."/>
            <person name="Rich S.A."/>
            <person name="Livny J."/>
            <person name="Vlamakis H."/>
            <person name="Clish C."/>
            <person name="Bullock K."/>
            <person name="Deik A."/>
            <person name="Scott J."/>
            <person name="Pierce K.A."/>
            <person name="Xavier R.J."/>
            <person name="Alm E.J."/>
        </authorList>
    </citation>
    <scope>NUCLEOTIDE SEQUENCE [LARGE SCALE GENOMIC DNA]</scope>
    <source>
        <strain evidence="6 9">BIOML-A13</strain>
        <strain evidence="7 8">BIOML-A3</strain>
    </source>
</reference>
<dbReference type="InterPro" id="IPR013762">
    <property type="entry name" value="Integrase-like_cat_sf"/>
</dbReference>
<sequence>MKNPNGYGGISKLPGNRRKPYRVRLTAGWQYQTDGKPLQKYHTLGYYTSRRAALIALADYNKRPYDLNLQHITLGELYNQWYDKHTVRLSRSSRCSFTAAWKKCTDIANEPIKKVKKAQMQAVLDNNQHLSPSVQTRLKTIFNGIFRLALENDLINVDYSRYLEKNATDKQTSRSIFTHSEIKCLWKNLELTLPLADGSRHHYNDVRLVDTVLIMLYSGIRIGELLEIQTAHIDLKKQIIDLHGTKTKAAHRILPLHKDIVPLVAARMHGKYLIETENGQPIIYDTYKKRFFNLLMSTLKMQHKPHDCRHTFISGMDSCGISAGSVILKRIVGHANADVTESYTHKNIRQLLTAINKLKY</sequence>
<feature type="domain" description="Tyr recombinase" evidence="5">
    <location>
        <begin position="172"/>
        <end position="356"/>
    </location>
</feature>
<dbReference type="PANTHER" id="PTHR30629:SF2">
    <property type="entry name" value="PROPHAGE INTEGRASE INTS-RELATED"/>
    <property type="match status" value="1"/>
</dbReference>
<keyword evidence="8" id="KW-1185">Reference proteome</keyword>
<gene>
    <name evidence="6" type="ORF">GMD11_02615</name>
    <name evidence="7" type="ORF">GMD18_02615</name>
</gene>
<evidence type="ECO:0000313" key="6">
    <source>
        <dbReference type="EMBL" id="MTT75163.1"/>
    </source>
</evidence>
<comment type="caution">
    <text evidence="6">The sequence shown here is derived from an EMBL/GenBank/DDBJ whole genome shotgun (WGS) entry which is preliminary data.</text>
</comment>
<evidence type="ECO:0000259" key="5">
    <source>
        <dbReference type="PROSITE" id="PS51898"/>
    </source>
</evidence>
<evidence type="ECO:0000256" key="4">
    <source>
        <dbReference type="ARBA" id="ARBA00023172"/>
    </source>
</evidence>
<dbReference type="Gene3D" id="1.10.443.10">
    <property type="entry name" value="Intergrase catalytic core"/>
    <property type="match status" value="1"/>
</dbReference>
<dbReference type="PROSITE" id="PS51898">
    <property type="entry name" value="TYR_RECOMBINASE"/>
    <property type="match status" value="1"/>
</dbReference>
<dbReference type="AlphaFoldDB" id="A0A7X2XEF6"/>
<accession>A0A7X2XEF6</accession>
<dbReference type="GO" id="GO:0015074">
    <property type="term" value="P:DNA integration"/>
    <property type="evidence" value="ECO:0007669"/>
    <property type="project" value="UniProtKB-KW"/>
</dbReference>
<evidence type="ECO:0000313" key="8">
    <source>
        <dbReference type="Proteomes" id="UP000443070"/>
    </source>
</evidence>
<dbReference type="GO" id="GO:0006310">
    <property type="term" value="P:DNA recombination"/>
    <property type="evidence" value="ECO:0007669"/>
    <property type="project" value="UniProtKB-KW"/>
</dbReference>
<comment type="similarity">
    <text evidence="1">Belongs to the 'phage' integrase family.</text>
</comment>
<evidence type="ECO:0000313" key="7">
    <source>
        <dbReference type="EMBL" id="MTU03295.1"/>
    </source>
</evidence>
<dbReference type="PANTHER" id="PTHR30629">
    <property type="entry name" value="PROPHAGE INTEGRASE"/>
    <property type="match status" value="1"/>
</dbReference>
<dbReference type="InterPro" id="IPR010998">
    <property type="entry name" value="Integrase_recombinase_N"/>
</dbReference>
<dbReference type="SUPFAM" id="SSF56349">
    <property type="entry name" value="DNA breaking-rejoining enzymes"/>
    <property type="match status" value="1"/>
</dbReference>
<protein>
    <submittedName>
        <fullName evidence="6">Tyrosine-type recombinase/integrase</fullName>
    </submittedName>
</protein>
<proteinExistence type="inferred from homology"/>
<dbReference type="Gene3D" id="1.10.150.130">
    <property type="match status" value="1"/>
</dbReference>
<evidence type="ECO:0000256" key="2">
    <source>
        <dbReference type="ARBA" id="ARBA00022908"/>
    </source>
</evidence>
<dbReference type="InterPro" id="IPR011010">
    <property type="entry name" value="DNA_brk_join_enz"/>
</dbReference>
<dbReference type="InterPro" id="IPR002104">
    <property type="entry name" value="Integrase_catalytic"/>
</dbReference>
<evidence type="ECO:0000313" key="9">
    <source>
        <dbReference type="Proteomes" id="UP000484547"/>
    </source>
</evidence>
<dbReference type="Proteomes" id="UP000484547">
    <property type="component" value="Unassembled WGS sequence"/>
</dbReference>
<dbReference type="RefSeq" id="WP_155163607.1">
    <property type="nucleotide sequence ID" value="NZ_WNBG01000001.1"/>
</dbReference>
<keyword evidence="4" id="KW-0233">DNA recombination</keyword>
<keyword evidence="2" id="KW-0229">DNA integration</keyword>
<dbReference type="EMBL" id="WNBW01000001">
    <property type="protein sequence ID" value="MTU03295.1"/>
    <property type="molecule type" value="Genomic_DNA"/>
</dbReference>
<name>A0A7X2XEF6_9FIRM</name>
<dbReference type="InterPro" id="IPR050808">
    <property type="entry name" value="Phage_Integrase"/>
</dbReference>
<keyword evidence="3" id="KW-0238">DNA-binding</keyword>